<reference evidence="2" key="1">
    <citation type="submission" date="2019-06" db="EMBL/GenBank/DDBJ databases">
        <authorList>
            <person name="Murdoch R.W."/>
            <person name="Fathepure B."/>
        </authorList>
    </citation>
    <scope>NUCLEOTIDE SEQUENCE</scope>
</reference>
<dbReference type="InterPro" id="IPR029058">
    <property type="entry name" value="AB_hydrolase_fold"/>
</dbReference>
<sequence length="208" mass="22145">MSEWLIDGPGGAAVTVVLAHGAGAAMDTPFMTHIAGGLAAAGHRVVRFEFPYMARRREDGKRRGPDRQETLLGCYREVVAAVRERWPGTVAIGGKSMGGRMASLVADELGARGLLVLGYPFHPPGRPERPRVAHLAALSTPALILQGERDPFGRPDEVAAYELASTIAVTWVPDGDHSFKPRKRSGETEAGNLDRAVAASAAFLARLA</sequence>
<dbReference type="Gene3D" id="3.40.50.1820">
    <property type="entry name" value="alpha/beta hydrolase"/>
    <property type="match status" value="1"/>
</dbReference>
<dbReference type="AlphaFoldDB" id="A0A5B8RD93"/>
<dbReference type="PANTHER" id="PTHR13136">
    <property type="entry name" value="TESTIS DEVELOPMENT PROTEIN PRTD"/>
    <property type="match status" value="1"/>
</dbReference>
<evidence type="ECO:0000313" key="2">
    <source>
        <dbReference type="EMBL" id="QEA05454.1"/>
    </source>
</evidence>
<dbReference type="SUPFAM" id="SSF53474">
    <property type="entry name" value="alpha/beta-Hydrolases"/>
    <property type="match status" value="1"/>
</dbReference>
<gene>
    <name evidence="2" type="ORF">KBTEX_01777</name>
</gene>
<proteinExistence type="predicted"/>
<accession>A0A5B8RD93</accession>
<protein>
    <recommendedName>
        <fullName evidence="1">KANL3/Tex30 alpha/beta hydrolase-like domain-containing protein</fullName>
    </recommendedName>
</protein>
<dbReference type="PANTHER" id="PTHR13136:SF11">
    <property type="entry name" value="TESTIS-EXPRESSED PROTEIN 30"/>
    <property type="match status" value="1"/>
</dbReference>
<feature type="domain" description="KANL3/Tex30 alpha/beta hydrolase-like" evidence="1">
    <location>
        <begin position="14"/>
        <end position="204"/>
    </location>
</feature>
<name>A0A5B8RD93_9ZZZZ</name>
<dbReference type="InterPro" id="IPR046879">
    <property type="entry name" value="KANL3/Tex30_Abhydrolase"/>
</dbReference>
<dbReference type="Pfam" id="PF20408">
    <property type="entry name" value="Abhydrolase_11"/>
    <property type="match status" value="1"/>
</dbReference>
<organism evidence="2">
    <name type="scientific">uncultured organism</name>
    <dbReference type="NCBI Taxonomy" id="155900"/>
    <lineage>
        <taxon>unclassified sequences</taxon>
        <taxon>environmental samples</taxon>
    </lineage>
</organism>
<dbReference type="EMBL" id="MN079102">
    <property type="protein sequence ID" value="QEA05454.1"/>
    <property type="molecule type" value="Genomic_DNA"/>
</dbReference>
<dbReference type="InterPro" id="IPR026555">
    <property type="entry name" value="NSL3/Tex30"/>
</dbReference>
<evidence type="ECO:0000259" key="1">
    <source>
        <dbReference type="Pfam" id="PF20408"/>
    </source>
</evidence>